<dbReference type="RefSeq" id="WP_310024334.1">
    <property type="nucleotide sequence ID" value="NZ_JAVDVI010000002.1"/>
</dbReference>
<name>A0ABU1TKZ5_9FLAO</name>
<feature type="chain" id="PRO_5045291543" description="Secretion system C-terminal sorting domain-containing protein" evidence="2">
    <location>
        <begin position="19"/>
        <end position="312"/>
    </location>
</feature>
<protein>
    <recommendedName>
        <fullName evidence="3">Secretion system C-terminal sorting domain-containing protein</fullName>
    </recommendedName>
</protein>
<proteinExistence type="predicted"/>
<dbReference type="NCBIfam" id="TIGR04183">
    <property type="entry name" value="Por_Secre_tail"/>
    <property type="match status" value="1"/>
</dbReference>
<accession>A0ABU1TKZ5</accession>
<feature type="signal peptide" evidence="2">
    <location>
        <begin position="1"/>
        <end position="18"/>
    </location>
</feature>
<comment type="caution">
    <text evidence="4">The sequence shown here is derived from an EMBL/GenBank/DDBJ whole genome shotgun (WGS) entry which is preliminary data.</text>
</comment>
<organism evidence="4 5">
    <name type="scientific">Flavobacterium arsenatis</name>
    <dbReference type="NCBI Taxonomy" id="1484332"/>
    <lineage>
        <taxon>Bacteria</taxon>
        <taxon>Pseudomonadati</taxon>
        <taxon>Bacteroidota</taxon>
        <taxon>Flavobacteriia</taxon>
        <taxon>Flavobacteriales</taxon>
        <taxon>Flavobacteriaceae</taxon>
        <taxon>Flavobacterium</taxon>
    </lineage>
</organism>
<evidence type="ECO:0000313" key="5">
    <source>
        <dbReference type="Proteomes" id="UP001255185"/>
    </source>
</evidence>
<dbReference type="InterPro" id="IPR026444">
    <property type="entry name" value="Secre_tail"/>
</dbReference>
<dbReference type="Pfam" id="PF18962">
    <property type="entry name" value="Por_Secre_tail"/>
    <property type="match status" value="1"/>
</dbReference>
<dbReference type="Proteomes" id="UP001255185">
    <property type="component" value="Unassembled WGS sequence"/>
</dbReference>
<keyword evidence="1 2" id="KW-0732">Signal</keyword>
<reference evidence="4 5" key="1">
    <citation type="submission" date="2023-07" db="EMBL/GenBank/DDBJ databases">
        <title>Sorghum-associated microbial communities from plants grown in Nebraska, USA.</title>
        <authorList>
            <person name="Schachtman D."/>
        </authorList>
    </citation>
    <scope>NUCLEOTIDE SEQUENCE [LARGE SCALE GENOMIC DNA]</scope>
    <source>
        <strain evidence="4 5">3773</strain>
    </source>
</reference>
<keyword evidence="5" id="KW-1185">Reference proteome</keyword>
<dbReference type="EMBL" id="JAVDVI010000002">
    <property type="protein sequence ID" value="MDR6966647.1"/>
    <property type="molecule type" value="Genomic_DNA"/>
</dbReference>
<evidence type="ECO:0000256" key="1">
    <source>
        <dbReference type="ARBA" id="ARBA00022729"/>
    </source>
</evidence>
<evidence type="ECO:0000259" key="3">
    <source>
        <dbReference type="Pfam" id="PF18962"/>
    </source>
</evidence>
<sequence length="312" mass="33320">MKKLYTLLFMALTSAGFAQVTLPFSDSFSYPAGNLHETSPWSVVGTANATDHILLDGSKVTFDAGGTDAQVMVTPQNAGTVYFKIKLKVVSMAGVTDPNGGYLAGFAQNNTTFGGTLWTKRVDDNTFNLGIETRTGTGVNTTYTTETYTTGVDYNVVVAYTFGEGASDDTTKLWINPSASDEATPLLTDTHTGGDLTSIVSFFLRQDSATETPSVEVDDLSVSLTFAGTLSNEKFNSIEGLKVYPNPVVDGKLFINTDANSSKEVVIYDVLGKQVLKATTSNAVNVSNLNGGVYIVKITEEGKTATRKLVIR</sequence>
<gene>
    <name evidence="4" type="ORF">J2X31_000645</name>
</gene>
<feature type="domain" description="Secretion system C-terminal sorting" evidence="3">
    <location>
        <begin position="243"/>
        <end position="311"/>
    </location>
</feature>
<evidence type="ECO:0000313" key="4">
    <source>
        <dbReference type="EMBL" id="MDR6966647.1"/>
    </source>
</evidence>
<evidence type="ECO:0000256" key="2">
    <source>
        <dbReference type="SAM" id="SignalP"/>
    </source>
</evidence>